<dbReference type="EMBL" id="CM007647">
    <property type="protein sequence ID" value="ONM05379.1"/>
    <property type="molecule type" value="Genomic_DNA"/>
</dbReference>
<dbReference type="PaxDb" id="4577-GRMZM2G009735_P01"/>
<dbReference type="InParanoid" id="C4J4T9"/>
<evidence type="ECO:0000313" key="2">
    <source>
        <dbReference type="EMBL" id="ONM05379.1"/>
    </source>
</evidence>
<dbReference type="EMBL" id="BT085836">
    <property type="protein sequence ID" value="ACR36189.1"/>
    <property type="molecule type" value="mRNA"/>
</dbReference>
<organism evidence="1">
    <name type="scientific">Zea mays</name>
    <name type="common">Maize</name>
    <dbReference type="NCBI Taxonomy" id="4577"/>
    <lineage>
        <taxon>Eukaryota</taxon>
        <taxon>Viridiplantae</taxon>
        <taxon>Streptophyta</taxon>
        <taxon>Embryophyta</taxon>
        <taxon>Tracheophyta</taxon>
        <taxon>Spermatophyta</taxon>
        <taxon>Magnoliopsida</taxon>
        <taxon>Liliopsida</taxon>
        <taxon>Poales</taxon>
        <taxon>Poaceae</taxon>
        <taxon>PACMAD clade</taxon>
        <taxon>Panicoideae</taxon>
        <taxon>Andropogonodae</taxon>
        <taxon>Andropogoneae</taxon>
        <taxon>Tripsacinae</taxon>
        <taxon>Zea</taxon>
    </lineage>
</organism>
<dbReference type="ExpressionAtlas" id="C4J4T9">
    <property type="expression patterns" value="baseline and differential"/>
</dbReference>
<dbReference type="AlphaFoldDB" id="C4J4T9"/>
<reference evidence="1" key="1">
    <citation type="journal article" date="2009" name="PLoS Genet.">
        <title>Sequencing, mapping, and analysis of 27,455 maize full-length cDNAs.</title>
        <authorList>
            <person name="Soderlund C."/>
            <person name="Descour A."/>
            <person name="Kudrna D."/>
            <person name="Bomhoff M."/>
            <person name="Boyd L."/>
            <person name="Currie J."/>
            <person name="Angelova A."/>
            <person name="Collura K."/>
            <person name="Wissotski M."/>
            <person name="Ashley E."/>
            <person name="Morrow D."/>
            <person name="Fernandes J."/>
            <person name="Walbot V."/>
            <person name="Yu Y."/>
        </authorList>
    </citation>
    <scope>NUCLEOTIDE SEQUENCE</scope>
    <source>
        <strain evidence="1">B73</strain>
    </source>
</reference>
<proteinExistence type="evidence at transcript level"/>
<accession>C4J4T9</accession>
<dbReference type="HOGENOM" id="CLU_175124_0_0_1"/>
<sequence>MAVSFLANEVSDLCIGKPAVRSLPLSAAAGDLAAALRRVARSGAPSCVAVTGPARAVVGRVGLADVLCFLCTDPEALARPAVVFSKPVSALLPKDGAGEVRRVDPRSR</sequence>
<gene>
    <name evidence="2" type="ORF">ZEAMMB73_Zm00001d032561</name>
</gene>
<evidence type="ECO:0008006" key="3">
    <source>
        <dbReference type="Google" id="ProtNLM"/>
    </source>
</evidence>
<reference evidence="2" key="2">
    <citation type="submission" date="2015-12" db="EMBL/GenBank/DDBJ databases">
        <title>Update maize B73 reference genome by single molecule sequencing technologies.</title>
        <authorList>
            <consortium name="Maize Genome Sequencing Project"/>
            <person name="Ware D."/>
        </authorList>
    </citation>
    <scope>NUCLEOTIDE SEQUENCE [LARGE SCALE GENOMIC DNA]</scope>
    <source>
        <tissue evidence="2">Seedling</tissue>
    </source>
</reference>
<evidence type="ECO:0000313" key="1">
    <source>
        <dbReference type="EMBL" id="ACR36189.1"/>
    </source>
</evidence>
<name>C4J4T9_MAIZE</name>
<dbReference type="STRING" id="4577.C4J4T9"/>
<protein>
    <recommendedName>
        <fullName evidence="3">CBS domain-containing protein</fullName>
    </recommendedName>
</protein>
<dbReference type="OMA" id="LEDCRCI"/>
<dbReference type="FunCoup" id="C4J4T9">
    <property type="interactions" value="2"/>
</dbReference>
<dbReference type="eggNOG" id="KOG1764">
    <property type="taxonomic scope" value="Eukaryota"/>
</dbReference>